<sequence length="398" mass="43205">MNNAPSHHQVQSQRRVPLPTANSTFGVGVGAPGALANSTLSTGWQVGEIHRLPFRLLTGVQVWGGATPSPQRNVSASSAPASTDPLSTQGEMPFRSNMTEGWRSSSGTWVDDSAGEFALVSLLLRGPEIAGLMSIFRGNANASTRAGQDRSASHKDDQPLGGSKPGFSPQRFDVHLNKDSGTTPRYSSPQPPTFSASQFPSQQVAQNHPMGYDPSRSPSVVDNLALGIRSITVEDDASLLQQGSPYRNGNHASTGVPNVLPHVHGPPLQPRGPYTTFPPPEYAPFYPGTPTGQRRWRVTCRTAKLWMISFRPIHVHPVTCHPKCCASKHQHGMFYDYAGPSRPPGSQFYYASQPTLYHPSHSPLLSPHITVHVPPIVGDHKRDMQVHLVLPCELFRHG</sequence>
<accession>A0A9P5MU87</accession>
<organism evidence="2 3">
    <name type="scientific">Russula ochroleuca</name>
    <dbReference type="NCBI Taxonomy" id="152965"/>
    <lineage>
        <taxon>Eukaryota</taxon>
        <taxon>Fungi</taxon>
        <taxon>Dikarya</taxon>
        <taxon>Basidiomycota</taxon>
        <taxon>Agaricomycotina</taxon>
        <taxon>Agaricomycetes</taxon>
        <taxon>Russulales</taxon>
        <taxon>Russulaceae</taxon>
        <taxon>Russula</taxon>
    </lineage>
</organism>
<dbReference type="OrthoDB" id="668540at2759"/>
<evidence type="ECO:0000256" key="1">
    <source>
        <dbReference type="SAM" id="MobiDB-lite"/>
    </source>
</evidence>
<evidence type="ECO:0000313" key="2">
    <source>
        <dbReference type="EMBL" id="KAF8478661.1"/>
    </source>
</evidence>
<keyword evidence="3" id="KW-1185">Reference proteome</keyword>
<feature type="compositionally biased region" description="Basic and acidic residues" evidence="1">
    <location>
        <begin position="147"/>
        <end position="158"/>
    </location>
</feature>
<reference evidence="2" key="1">
    <citation type="submission" date="2019-10" db="EMBL/GenBank/DDBJ databases">
        <authorList>
            <consortium name="DOE Joint Genome Institute"/>
            <person name="Kuo A."/>
            <person name="Miyauchi S."/>
            <person name="Kiss E."/>
            <person name="Drula E."/>
            <person name="Kohler A."/>
            <person name="Sanchez-Garcia M."/>
            <person name="Andreopoulos B."/>
            <person name="Barry K.W."/>
            <person name="Bonito G."/>
            <person name="Buee M."/>
            <person name="Carver A."/>
            <person name="Chen C."/>
            <person name="Cichocki N."/>
            <person name="Clum A."/>
            <person name="Culley D."/>
            <person name="Crous P.W."/>
            <person name="Fauchery L."/>
            <person name="Girlanda M."/>
            <person name="Hayes R."/>
            <person name="Keri Z."/>
            <person name="LaButti K."/>
            <person name="Lipzen A."/>
            <person name="Lombard V."/>
            <person name="Magnuson J."/>
            <person name="Maillard F."/>
            <person name="Morin E."/>
            <person name="Murat C."/>
            <person name="Nolan M."/>
            <person name="Ohm R."/>
            <person name="Pangilinan J."/>
            <person name="Pereira M."/>
            <person name="Perotto S."/>
            <person name="Peter M."/>
            <person name="Riley R."/>
            <person name="Sitrit Y."/>
            <person name="Stielow B."/>
            <person name="Szollosi G."/>
            <person name="Zifcakova L."/>
            <person name="Stursova M."/>
            <person name="Spatafora J.W."/>
            <person name="Tedersoo L."/>
            <person name="Vaario L.-M."/>
            <person name="Yamada A."/>
            <person name="Yan M."/>
            <person name="Wang P."/>
            <person name="Xu J."/>
            <person name="Bruns T."/>
            <person name="Baldrian P."/>
            <person name="Vilgalys R."/>
            <person name="Henrissat B."/>
            <person name="Grigoriev I.V."/>
            <person name="Hibbett D."/>
            <person name="Nagy L.G."/>
            <person name="Martin F.M."/>
        </authorList>
    </citation>
    <scope>NUCLEOTIDE SEQUENCE</scope>
    <source>
        <strain evidence="2">Prilba</strain>
    </source>
</reference>
<feature type="region of interest" description="Disordered" evidence="1">
    <location>
        <begin position="1"/>
        <end position="22"/>
    </location>
</feature>
<reference evidence="2" key="2">
    <citation type="journal article" date="2020" name="Nat. Commun.">
        <title>Large-scale genome sequencing of mycorrhizal fungi provides insights into the early evolution of symbiotic traits.</title>
        <authorList>
            <person name="Miyauchi S."/>
            <person name="Kiss E."/>
            <person name="Kuo A."/>
            <person name="Drula E."/>
            <person name="Kohler A."/>
            <person name="Sanchez-Garcia M."/>
            <person name="Morin E."/>
            <person name="Andreopoulos B."/>
            <person name="Barry K.W."/>
            <person name="Bonito G."/>
            <person name="Buee M."/>
            <person name="Carver A."/>
            <person name="Chen C."/>
            <person name="Cichocki N."/>
            <person name="Clum A."/>
            <person name="Culley D."/>
            <person name="Crous P.W."/>
            <person name="Fauchery L."/>
            <person name="Girlanda M."/>
            <person name="Hayes R.D."/>
            <person name="Keri Z."/>
            <person name="LaButti K."/>
            <person name="Lipzen A."/>
            <person name="Lombard V."/>
            <person name="Magnuson J."/>
            <person name="Maillard F."/>
            <person name="Murat C."/>
            <person name="Nolan M."/>
            <person name="Ohm R.A."/>
            <person name="Pangilinan J."/>
            <person name="Pereira M.F."/>
            <person name="Perotto S."/>
            <person name="Peter M."/>
            <person name="Pfister S."/>
            <person name="Riley R."/>
            <person name="Sitrit Y."/>
            <person name="Stielow J.B."/>
            <person name="Szollosi G."/>
            <person name="Zifcakova L."/>
            <person name="Stursova M."/>
            <person name="Spatafora J.W."/>
            <person name="Tedersoo L."/>
            <person name="Vaario L.M."/>
            <person name="Yamada A."/>
            <person name="Yan M."/>
            <person name="Wang P."/>
            <person name="Xu J."/>
            <person name="Bruns T."/>
            <person name="Baldrian P."/>
            <person name="Vilgalys R."/>
            <person name="Dunand C."/>
            <person name="Henrissat B."/>
            <person name="Grigoriev I.V."/>
            <person name="Hibbett D."/>
            <person name="Nagy L.G."/>
            <person name="Martin F.M."/>
        </authorList>
    </citation>
    <scope>NUCLEOTIDE SEQUENCE</scope>
    <source>
        <strain evidence="2">Prilba</strain>
    </source>
</reference>
<proteinExistence type="predicted"/>
<feature type="region of interest" description="Disordered" evidence="1">
    <location>
        <begin position="68"/>
        <end position="94"/>
    </location>
</feature>
<evidence type="ECO:0000313" key="3">
    <source>
        <dbReference type="Proteomes" id="UP000759537"/>
    </source>
</evidence>
<name>A0A9P5MU87_9AGAM</name>
<protein>
    <submittedName>
        <fullName evidence="2">Uncharacterized protein</fullName>
    </submittedName>
</protein>
<feature type="region of interest" description="Disordered" evidence="1">
    <location>
        <begin position="143"/>
        <end position="218"/>
    </location>
</feature>
<dbReference type="Proteomes" id="UP000759537">
    <property type="component" value="Unassembled WGS sequence"/>
</dbReference>
<feature type="compositionally biased region" description="Polar residues" evidence="1">
    <location>
        <begin position="179"/>
        <end position="206"/>
    </location>
</feature>
<gene>
    <name evidence="2" type="ORF">DFH94DRAFT_633756</name>
</gene>
<dbReference type="EMBL" id="WHVB01000011">
    <property type="protein sequence ID" value="KAF8478661.1"/>
    <property type="molecule type" value="Genomic_DNA"/>
</dbReference>
<dbReference type="AlphaFoldDB" id="A0A9P5MU87"/>
<comment type="caution">
    <text evidence="2">The sequence shown here is derived from an EMBL/GenBank/DDBJ whole genome shotgun (WGS) entry which is preliminary data.</text>
</comment>